<dbReference type="Proteomes" id="UP000023152">
    <property type="component" value="Unassembled WGS sequence"/>
</dbReference>
<dbReference type="AlphaFoldDB" id="X6LIP1"/>
<evidence type="ECO:0000256" key="1">
    <source>
        <dbReference type="SAM" id="MobiDB-lite"/>
    </source>
</evidence>
<evidence type="ECO:0000313" key="2">
    <source>
        <dbReference type="EMBL" id="ETO01818.1"/>
    </source>
</evidence>
<gene>
    <name evidence="2" type="ORF">RFI_35621</name>
</gene>
<proteinExistence type="predicted"/>
<dbReference type="EMBL" id="ASPP01037329">
    <property type="protein sequence ID" value="ETO01818.1"/>
    <property type="molecule type" value="Genomic_DNA"/>
</dbReference>
<feature type="compositionally biased region" description="Basic and acidic residues" evidence="1">
    <location>
        <begin position="53"/>
        <end position="70"/>
    </location>
</feature>
<accession>X6LIP1</accession>
<organism evidence="2 3">
    <name type="scientific">Reticulomyxa filosa</name>
    <dbReference type="NCBI Taxonomy" id="46433"/>
    <lineage>
        <taxon>Eukaryota</taxon>
        <taxon>Sar</taxon>
        <taxon>Rhizaria</taxon>
        <taxon>Retaria</taxon>
        <taxon>Foraminifera</taxon>
        <taxon>Monothalamids</taxon>
        <taxon>Reticulomyxidae</taxon>
        <taxon>Reticulomyxa</taxon>
    </lineage>
</organism>
<reference evidence="2 3" key="1">
    <citation type="journal article" date="2013" name="Curr. Biol.">
        <title>The Genome of the Foraminiferan Reticulomyxa filosa.</title>
        <authorList>
            <person name="Glockner G."/>
            <person name="Hulsmann N."/>
            <person name="Schleicher M."/>
            <person name="Noegel A.A."/>
            <person name="Eichinger L."/>
            <person name="Gallinger C."/>
            <person name="Pawlowski J."/>
            <person name="Sierra R."/>
            <person name="Euteneuer U."/>
            <person name="Pillet L."/>
            <person name="Moustafa A."/>
            <person name="Platzer M."/>
            <person name="Groth M."/>
            <person name="Szafranski K."/>
            <person name="Schliwa M."/>
        </authorList>
    </citation>
    <scope>NUCLEOTIDE SEQUENCE [LARGE SCALE GENOMIC DNA]</scope>
</reference>
<comment type="caution">
    <text evidence="2">The sequence shown here is derived from an EMBL/GenBank/DDBJ whole genome shotgun (WGS) entry which is preliminary data.</text>
</comment>
<name>X6LIP1_RETFI</name>
<evidence type="ECO:0000313" key="3">
    <source>
        <dbReference type="Proteomes" id="UP000023152"/>
    </source>
</evidence>
<keyword evidence="3" id="KW-1185">Reference proteome</keyword>
<protein>
    <submittedName>
        <fullName evidence="2">Uncharacterized protein</fullName>
    </submittedName>
</protein>
<sequence>MQRVPKKIIMMLIKDEIVVVDLQLLQRQRLFLKVARNMVLNSPHLDSIGSNENNKKKASNEKKNDREKNQNDWTKIITKEEISKIDFKQSIGQFENFGSAKIGLLFCNSEQERFAVFLSNKIFFKEAHQRTIPSIAWDNQNETNAHFEQSKKFLLGNFLNKKMQLKNIKGRRLKVYIQSKEKEKKKL</sequence>
<feature type="region of interest" description="Disordered" evidence="1">
    <location>
        <begin position="45"/>
        <end position="71"/>
    </location>
</feature>